<proteinExistence type="predicted"/>
<accession>A0ABY6HKB8</accession>
<name>A0ABY6HKB8_9ARCH</name>
<reference evidence="1" key="1">
    <citation type="submission" date="2022-09" db="EMBL/GenBank/DDBJ databases">
        <title>Actin cytoskeleton and complex cell architecture in an #Asgard archaeon.</title>
        <authorList>
            <person name="Ponce Toledo R.I."/>
            <person name="Schleper C."/>
            <person name="Rodrigues Oliveira T."/>
            <person name="Wollweber F."/>
            <person name="Xu J."/>
            <person name="Rittmann S."/>
            <person name="Klingl A."/>
            <person name="Pilhofer M."/>
        </authorList>
    </citation>
    <scope>NUCLEOTIDE SEQUENCE</scope>
    <source>
        <strain evidence="1">B-35</strain>
    </source>
</reference>
<evidence type="ECO:0000313" key="1">
    <source>
        <dbReference type="EMBL" id="UYP43743.1"/>
    </source>
</evidence>
<keyword evidence="2" id="KW-1185">Reference proteome</keyword>
<protein>
    <submittedName>
        <fullName evidence="1">Uncharacterized protein</fullName>
    </submittedName>
</protein>
<dbReference type="EMBL" id="CP104013">
    <property type="protein sequence ID" value="UYP43743.1"/>
    <property type="molecule type" value="Genomic_DNA"/>
</dbReference>
<evidence type="ECO:0000313" key="2">
    <source>
        <dbReference type="Proteomes" id="UP001208689"/>
    </source>
</evidence>
<sequence length="77" mass="9031">MDNYERQSIKELLTEKYGEKITEAILGEFDRLSKIEKDQEAIKQKMRNFVQNLLEKHGFDPEAFNKITPLIIFVSIG</sequence>
<dbReference type="Proteomes" id="UP001208689">
    <property type="component" value="Chromosome"/>
</dbReference>
<gene>
    <name evidence="1" type="ORF">NEF87_000028</name>
</gene>
<organism evidence="1 2">
    <name type="scientific">Candidatus Lokiarchaeum ossiferum</name>
    <dbReference type="NCBI Taxonomy" id="2951803"/>
    <lineage>
        <taxon>Archaea</taxon>
        <taxon>Promethearchaeati</taxon>
        <taxon>Promethearchaeota</taxon>
        <taxon>Promethearchaeia</taxon>
        <taxon>Promethearchaeales</taxon>
        <taxon>Promethearchaeaceae</taxon>
        <taxon>Candidatus Lokiarchaeum</taxon>
    </lineage>
</organism>